<feature type="transmembrane region" description="Helical" evidence="1">
    <location>
        <begin position="59"/>
        <end position="78"/>
    </location>
</feature>
<dbReference type="Pfam" id="PF06772">
    <property type="entry name" value="LtrA"/>
    <property type="match status" value="1"/>
</dbReference>
<evidence type="ECO:0000256" key="1">
    <source>
        <dbReference type="SAM" id="Phobius"/>
    </source>
</evidence>
<feature type="transmembrane region" description="Helical" evidence="1">
    <location>
        <begin position="355"/>
        <end position="387"/>
    </location>
</feature>
<comment type="caution">
    <text evidence="2">The sequence shown here is derived from an EMBL/GenBank/DDBJ whole genome shotgun (WGS) entry which is preliminary data.</text>
</comment>
<keyword evidence="1" id="KW-0812">Transmembrane</keyword>
<feature type="transmembrane region" description="Helical" evidence="1">
    <location>
        <begin position="248"/>
        <end position="264"/>
    </location>
</feature>
<keyword evidence="1" id="KW-0472">Membrane</keyword>
<accession>A0A7W7SZM7</accession>
<dbReference type="PANTHER" id="PTHR36840:SF1">
    <property type="entry name" value="BLL5714 PROTEIN"/>
    <property type="match status" value="1"/>
</dbReference>
<feature type="transmembrane region" description="Helical" evidence="1">
    <location>
        <begin position="90"/>
        <end position="113"/>
    </location>
</feature>
<proteinExistence type="predicted"/>
<dbReference type="AlphaFoldDB" id="A0A7W7SZM7"/>
<evidence type="ECO:0000313" key="2">
    <source>
        <dbReference type="EMBL" id="MBB4962565.1"/>
    </source>
</evidence>
<organism evidence="2 3">
    <name type="scientific">Micromonospora polyrhachis</name>
    <dbReference type="NCBI Taxonomy" id="1282883"/>
    <lineage>
        <taxon>Bacteria</taxon>
        <taxon>Bacillati</taxon>
        <taxon>Actinomycetota</taxon>
        <taxon>Actinomycetes</taxon>
        <taxon>Micromonosporales</taxon>
        <taxon>Micromonosporaceae</taxon>
        <taxon>Micromonospora</taxon>
    </lineage>
</organism>
<dbReference type="Proteomes" id="UP000578819">
    <property type="component" value="Unassembled WGS sequence"/>
</dbReference>
<sequence length="404" mass="43721">MRTGIEAEFGSPEEAARRPTFLELFFDLVFVFALTRIVARIDEGLTVHPGGNELWDVTLGFFKAVVLLLALFAVWEGTAWTTTRYNPDSAVVQIVVVIALVCSMVMGVAMPRAFSSSGLAFAIAFCIAQISRPLLLRIALRQRDRRALKLRMLITHSALAVLWISGALVIGWPRGLLWGTALVAEYVLIRFGWPVPGLARADLSRWDVAGGHLAERFQQFFLIALGETILVIGFTYSQGSFDSGRTTAFALAIATSLLIWWIYFHRAGKILAEAVAASTHPATIGRSVANTHILMTIGIVATAAGYEISIDHAFDYPKASWLIPILGGPVLFIAARSRLEYEVFSRVSPSRIVTIVALLALAPVVLFAPTLVASAVAAVVLGVAAVVDLRRSRGAPPEAAVPPF</sequence>
<feature type="transmembrane region" description="Helical" evidence="1">
    <location>
        <begin position="21"/>
        <end position="39"/>
    </location>
</feature>
<protein>
    <submittedName>
        <fullName evidence="2">Low temperature requirement protein LtrA</fullName>
    </submittedName>
</protein>
<gene>
    <name evidence="2" type="ORF">FHR38_006298</name>
</gene>
<dbReference type="RefSeq" id="WP_184538853.1">
    <property type="nucleotide sequence ID" value="NZ_JACHJW010000001.1"/>
</dbReference>
<dbReference type="InterPro" id="IPR010640">
    <property type="entry name" value="Low_temperature_requirement_A"/>
</dbReference>
<dbReference type="PANTHER" id="PTHR36840">
    <property type="entry name" value="BLL5714 PROTEIN"/>
    <property type="match status" value="1"/>
</dbReference>
<feature type="transmembrane region" description="Helical" evidence="1">
    <location>
        <begin position="217"/>
        <end position="236"/>
    </location>
</feature>
<feature type="transmembrane region" description="Helical" evidence="1">
    <location>
        <begin position="318"/>
        <end position="335"/>
    </location>
</feature>
<feature type="transmembrane region" description="Helical" evidence="1">
    <location>
        <begin position="284"/>
        <end position="306"/>
    </location>
</feature>
<dbReference type="EMBL" id="JACHJW010000001">
    <property type="protein sequence ID" value="MBB4962565.1"/>
    <property type="molecule type" value="Genomic_DNA"/>
</dbReference>
<feature type="transmembrane region" description="Helical" evidence="1">
    <location>
        <begin position="152"/>
        <end position="172"/>
    </location>
</feature>
<keyword evidence="1" id="KW-1133">Transmembrane helix</keyword>
<name>A0A7W7SZM7_9ACTN</name>
<feature type="transmembrane region" description="Helical" evidence="1">
    <location>
        <begin position="119"/>
        <end position="140"/>
    </location>
</feature>
<evidence type="ECO:0000313" key="3">
    <source>
        <dbReference type="Proteomes" id="UP000578819"/>
    </source>
</evidence>
<keyword evidence="3" id="KW-1185">Reference proteome</keyword>
<reference evidence="2 3" key="1">
    <citation type="submission" date="2020-08" db="EMBL/GenBank/DDBJ databases">
        <title>Sequencing the genomes of 1000 actinobacteria strains.</title>
        <authorList>
            <person name="Klenk H.-P."/>
        </authorList>
    </citation>
    <scope>NUCLEOTIDE SEQUENCE [LARGE SCALE GENOMIC DNA]</scope>
    <source>
        <strain evidence="2 3">DSM 45886</strain>
    </source>
</reference>